<dbReference type="EMBL" id="JACRSP010000002">
    <property type="protein sequence ID" value="MBC8536262.1"/>
    <property type="molecule type" value="Genomic_DNA"/>
</dbReference>
<dbReference type="SUPFAM" id="SSF52540">
    <property type="entry name" value="P-loop containing nucleoside triphosphate hydrolases"/>
    <property type="match status" value="1"/>
</dbReference>
<dbReference type="SMART" id="SM00382">
    <property type="entry name" value="AAA"/>
    <property type="match status" value="1"/>
</dbReference>
<dbReference type="GO" id="GO:0015421">
    <property type="term" value="F:ABC-type oligopeptide transporter activity"/>
    <property type="evidence" value="ECO:0007669"/>
    <property type="project" value="TreeGrafter"/>
</dbReference>
<dbReference type="InterPro" id="IPR027417">
    <property type="entry name" value="P-loop_NTPase"/>
</dbReference>
<proteinExistence type="predicted"/>
<gene>
    <name evidence="12" type="ORF">H8695_06090</name>
</gene>
<dbReference type="InterPro" id="IPR039421">
    <property type="entry name" value="Type_1_exporter"/>
</dbReference>
<feature type="transmembrane region" description="Helical" evidence="9">
    <location>
        <begin position="237"/>
        <end position="259"/>
    </location>
</feature>
<dbReference type="PROSITE" id="PS50893">
    <property type="entry name" value="ABC_TRANSPORTER_2"/>
    <property type="match status" value="1"/>
</dbReference>
<dbReference type="InterPro" id="IPR017871">
    <property type="entry name" value="ABC_transporter-like_CS"/>
</dbReference>
<keyword evidence="5" id="KW-0547">Nucleotide-binding</keyword>
<evidence type="ECO:0000256" key="4">
    <source>
        <dbReference type="ARBA" id="ARBA00022692"/>
    </source>
</evidence>
<dbReference type="InterPro" id="IPR003439">
    <property type="entry name" value="ABC_transporter-like_ATP-bd"/>
</dbReference>
<evidence type="ECO:0000313" key="13">
    <source>
        <dbReference type="Proteomes" id="UP000620366"/>
    </source>
</evidence>
<feature type="transmembrane region" description="Helical" evidence="9">
    <location>
        <begin position="53"/>
        <end position="73"/>
    </location>
</feature>
<keyword evidence="4 9" id="KW-0812">Transmembrane</keyword>
<dbReference type="Gene3D" id="1.20.1560.10">
    <property type="entry name" value="ABC transporter type 1, transmembrane domain"/>
    <property type="match status" value="1"/>
</dbReference>
<reference evidence="12" key="1">
    <citation type="submission" date="2020-08" db="EMBL/GenBank/DDBJ databases">
        <title>Genome public.</title>
        <authorList>
            <person name="Liu C."/>
            <person name="Sun Q."/>
        </authorList>
    </citation>
    <scope>NUCLEOTIDE SEQUENCE</scope>
    <source>
        <strain evidence="12">BX7</strain>
    </source>
</reference>
<keyword evidence="3" id="KW-1003">Cell membrane</keyword>
<evidence type="ECO:0000256" key="6">
    <source>
        <dbReference type="ARBA" id="ARBA00022840"/>
    </source>
</evidence>
<evidence type="ECO:0000256" key="3">
    <source>
        <dbReference type="ARBA" id="ARBA00022475"/>
    </source>
</evidence>
<dbReference type="Proteomes" id="UP000620366">
    <property type="component" value="Unassembled WGS sequence"/>
</dbReference>
<dbReference type="Pfam" id="PF00664">
    <property type="entry name" value="ABC_membrane"/>
    <property type="match status" value="1"/>
</dbReference>
<dbReference type="InterPro" id="IPR036640">
    <property type="entry name" value="ABC1_TM_sf"/>
</dbReference>
<feature type="domain" description="ABC transporter" evidence="10">
    <location>
        <begin position="332"/>
        <end position="568"/>
    </location>
</feature>
<feature type="transmembrane region" description="Helical" evidence="9">
    <location>
        <begin position="158"/>
        <end position="175"/>
    </location>
</feature>
<dbReference type="GO" id="GO:0005886">
    <property type="term" value="C:plasma membrane"/>
    <property type="evidence" value="ECO:0007669"/>
    <property type="project" value="UniProtKB-SubCell"/>
</dbReference>
<organism evidence="12 13">
    <name type="scientific">Feifania hominis</name>
    <dbReference type="NCBI Taxonomy" id="2763660"/>
    <lineage>
        <taxon>Bacteria</taxon>
        <taxon>Bacillati</taxon>
        <taxon>Bacillota</taxon>
        <taxon>Clostridia</taxon>
        <taxon>Eubacteriales</taxon>
        <taxon>Feifaniaceae</taxon>
        <taxon>Feifania</taxon>
    </lineage>
</organism>
<evidence type="ECO:0000256" key="5">
    <source>
        <dbReference type="ARBA" id="ARBA00022741"/>
    </source>
</evidence>
<evidence type="ECO:0000256" key="9">
    <source>
        <dbReference type="SAM" id="Phobius"/>
    </source>
</evidence>
<evidence type="ECO:0000256" key="2">
    <source>
        <dbReference type="ARBA" id="ARBA00022448"/>
    </source>
</evidence>
<feature type="domain" description="ABC transmembrane type-1" evidence="11">
    <location>
        <begin position="17"/>
        <end position="299"/>
    </location>
</feature>
<keyword evidence="7 9" id="KW-1133">Transmembrane helix</keyword>
<comment type="subcellular location">
    <subcellularLocation>
        <location evidence="1">Cell membrane</location>
        <topology evidence="1">Multi-pass membrane protein</topology>
    </subcellularLocation>
</comment>
<dbReference type="Pfam" id="PF00005">
    <property type="entry name" value="ABC_tran"/>
    <property type="match status" value="1"/>
</dbReference>
<evidence type="ECO:0000256" key="1">
    <source>
        <dbReference type="ARBA" id="ARBA00004651"/>
    </source>
</evidence>
<dbReference type="GO" id="GO:0016887">
    <property type="term" value="F:ATP hydrolysis activity"/>
    <property type="evidence" value="ECO:0007669"/>
    <property type="project" value="InterPro"/>
</dbReference>
<evidence type="ECO:0000259" key="11">
    <source>
        <dbReference type="PROSITE" id="PS50929"/>
    </source>
</evidence>
<feature type="transmembrane region" description="Helical" evidence="9">
    <location>
        <begin position="279"/>
        <end position="300"/>
    </location>
</feature>
<keyword evidence="2" id="KW-0813">Transport</keyword>
<dbReference type="GO" id="GO:0005524">
    <property type="term" value="F:ATP binding"/>
    <property type="evidence" value="ECO:0007669"/>
    <property type="project" value="UniProtKB-KW"/>
</dbReference>
<dbReference type="PROSITE" id="PS50929">
    <property type="entry name" value="ABC_TM1F"/>
    <property type="match status" value="1"/>
</dbReference>
<evidence type="ECO:0000256" key="8">
    <source>
        <dbReference type="ARBA" id="ARBA00023136"/>
    </source>
</evidence>
<dbReference type="InterPro" id="IPR003593">
    <property type="entry name" value="AAA+_ATPase"/>
</dbReference>
<dbReference type="AlphaFoldDB" id="A0A926DEA7"/>
<dbReference type="InterPro" id="IPR011527">
    <property type="entry name" value="ABC1_TM_dom"/>
</dbReference>
<keyword evidence="6 12" id="KW-0067">ATP-binding</keyword>
<dbReference type="PANTHER" id="PTHR43394:SF1">
    <property type="entry name" value="ATP-BINDING CASSETTE SUB-FAMILY B MEMBER 10, MITOCHONDRIAL"/>
    <property type="match status" value="1"/>
</dbReference>
<keyword evidence="8 9" id="KW-0472">Membrane</keyword>
<dbReference type="CDD" id="cd18548">
    <property type="entry name" value="ABC_6TM_Tm287_like"/>
    <property type="match status" value="1"/>
</dbReference>
<dbReference type="FunFam" id="3.40.50.300:FF:000221">
    <property type="entry name" value="Multidrug ABC transporter ATP-binding protein"/>
    <property type="match status" value="1"/>
</dbReference>
<evidence type="ECO:0000256" key="7">
    <source>
        <dbReference type="ARBA" id="ARBA00022989"/>
    </source>
</evidence>
<accession>A0A926DEA7</accession>
<feature type="transmembrane region" description="Helical" evidence="9">
    <location>
        <begin position="21"/>
        <end position="41"/>
    </location>
</feature>
<dbReference type="RefSeq" id="WP_249300020.1">
    <property type="nucleotide sequence ID" value="NZ_JACRSP010000002.1"/>
</dbReference>
<dbReference type="SUPFAM" id="SSF90123">
    <property type="entry name" value="ABC transporter transmembrane region"/>
    <property type="match status" value="1"/>
</dbReference>
<dbReference type="PANTHER" id="PTHR43394">
    <property type="entry name" value="ATP-DEPENDENT PERMEASE MDL1, MITOCHONDRIAL"/>
    <property type="match status" value="1"/>
</dbReference>
<protein>
    <submittedName>
        <fullName evidence="12">ABC transporter ATP-binding protein</fullName>
    </submittedName>
</protein>
<evidence type="ECO:0000259" key="10">
    <source>
        <dbReference type="PROSITE" id="PS50893"/>
    </source>
</evidence>
<name>A0A926DEA7_9FIRM</name>
<keyword evidence="13" id="KW-1185">Reference proteome</keyword>
<dbReference type="Gene3D" id="3.40.50.300">
    <property type="entry name" value="P-loop containing nucleotide triphosphate hydrolases"/>
    <property type="match status" value="1"/>
</dbReference>
<comment type="caution">
    <text evidence="12">The sequence shown here is derived from an EMBL/GenBank/DDBJ whole genome shotgun (WGS) entry which is preliminary data.</text>
</comment>
<sequence length="580" mass="64480">MIKRLARCVREYKKDSILTPVFVAVEVLLEVLIPFTMASLIDKGIDRGDMNYILKLGVLLAVMAMLSLLFGALSGRAAARASAGFAKNLRHDMYHHVQDFSFSNIDKYSTAGIVTRLTTDVSNLQQAYQMIIRIAVRCPLMLAFSLLMTVRISPRLSLIFLCVIPVLGVGLYVIIRHAHPIFERVFKTYDKLNAVVQENLLGIRVVKSFVREEHEKEKFGAVSQSIYSDFSRAEKTLAFNMPLMQFCVYACMLLISWFGARMVVGAEITTGELTSLFNYTMQILMSLMMLSMVLVMITMARASAERIGELLDERSDLQNCDSPVMSVPDGSVRFDHVSFSYKGDGGKLCLRDVDLDIKSGETVGILGGTGTSKTTLVQLIPRLYDATQGSVMVGGVNVRDYDLETLRNEVAMVLQKNTLFSGTIKENLRWGNESASDEELVRVCRLAQADGFVRELPNGYDTYIEQGGTNVSGGQKQRLCIARALLKKPKILILDDSTSAVDTRTDALIRKAFREEIPDTTKFIIAQRVSSVQDADHIIVMEGGRVAAFGSHEELLKNNAIYREVYESQTRGGDEDGKTA</sequence>
<dbReference type="PROSITE" id="PS00211">
    <property type="entry name" value="ABC_TRANSPORTER_1"/>
    <property type="match status" value="1"/>
</dbReference>
<evidence type="ECO:0000313" key="12">
    <source>
        <dbReference type="EMBL" id="MBC8536262.1"/>
    </source>
</evidence>